<name>A0A1R1B0K0_PAELA</name>
<feature type="transmembrane region" description="Helical" evidence="1">
    <location>
        <begin position="199"/>
        <end position="216"/>
    </location>
</feature>
<dbReference type="InterPro" id="IPR021315">
    <property type="entry name" value="Gap/Sap"/>
</dbReference>
<reference evidence="2 3" key="1">
    <citation type="submission" date="2016-11" db="EMBL/GenBank/DDBJ databases">
        <title>Paenibacillus species isolates.</title>
        <authorList>
            <person name="Beno S.M."/>
        </authorList>
    </citation>
    <scope>NUCLEOTIDE SEQUENCE [LARGE SCALE GENOMIC DNA]</scope>
    <source>
        <strain evidence="2 3">FSL F4-0100</strain>
    </source>
</reference>
<keyword evidence="1" id="KW-0472">Membrane</keyword>
<feature type="transmembrane region" description="Helical" evidence="1">
    <location>
        <begin position="118"/>
        <end position="137"/>
    </location>
</feature>
<keyword evidence="1" id="KW-1133">Transmembrane helix</keyword>
<sequence length="219" mass="23851">MLTLELLLSIGALSLLDTLSPATLGVTVYLLLTERDRLIPRLFIYLFTVAGFYFLVGAALMLGLDAVLQSVTGIFQNRAVSWVMAVVGGILFVASFFIPTKKTSEPRRPRSKSFGAMIGLGFTTALLEVATALPYFAAIGLMTKAQLTTVQWMPILAAYNIVMVLPPLILLGLHLVLGRMMQRPLEKLRLRIAKSSGSILSWVLCIAGLILVLNSIDNL</sequence>
<feature type="transmembrane region" description="Helical" evidence="1">
    <location>
        <begin position="6"/>
        <end position="32"/>
    </location>
</feature>
<dbReference type="Pfam" id="PF11139">
    <property type="entry name" value="SfLAP"/>
    <property type="match status" value="1"/>
</dbReference>
<evidence type="ECO:0000256" key="1">
    <source>
        <dbReference type="SAM" id="Phobius"/>
    </source>
</evidence>
<dbReference type="Proteomes" id="UP000187074">
    <property type="component" value="Unassembled WGS sequence"/>
</dbReference>
<evidence type="ECO:0000313" key="3">
    <source>
        <dbReference type="Proteomes" id="UP000187074"/>
    </source>
</evidence>
<dbReference type="EMBL" id="MRTF01000005">
    <property type="protein sequence ID" value="OME91932.1"/>
    <property type="molecule type" value="Genomic_DNA"/>
</dbReference>
<dbReference type="AlphaFoldDB" id="A0A1R1B0K0"/>
<feature type="transmembrane region" description="Helical" evidence="1">
    <location>
        <begin position="44"/>
        <end position="67"/>
    </location>
</feature>
<evidence type="ECO:0000313" key="2">
    <source>
        <dbReference type="EMBL" id="OME91932.1"/>
    </source>
</evidence>
<proteinExistence type="predicted"/>
<accession>A0A1R1B0K0</accession>
<comment type="caution">
    <text evidence="2">The sequence shown here is derived from an EMBL/GenBank/DDBJ whole genome shotgun (WGS) entry which is preliminary data.</text>
</comment>
<keyword evidence="1" id="KW-0812">Transmembrane</keyword>
<dbReference type="STRING" id="1401.BK123_14895"/>
<organism evidence="2 3">
    <name type="scientific">Paenibacillus lautus</name>
    <name type="common">Bacillus lautus</name>
    <dbReference type="NCBI Taxonomy" id="1401"/>
    <lineage>
        <taxon>Bacteria</taxon>
        <taxon>Bacillati</taxon>
        <taxon>Bacillota</taxon>
        <taxon>Bacilli</taxon>
        <taxon>Bacillales</taxon>
        <taxon>Paenibacillaceae</taxon>
        <taxon>Paenibacillus</taxon>
    </lineage>
</organism>
<gene>
    <name evidence="2" type="ORF">BK123_14895</name>
</gene>
<evidence type="ECO:0008006" key="4">
    <source>
        <dbReference type="Google" id="ProtNLM"/>
    </source>
</evidence>
<feature type="transmembrane region" description="Helical" evidence="1">
    <location>
        <begin position="79"/>
        <end position="98"/>
    </location>
</feature>
<feature type="transmembrane region" description="Helical" evidence="1">
    <location>
        <begin position="157"/>
        <end position="178"/>
    </location>
</feature>
<protein>
    <recommendedName>
        <fullName evidence="4">GAP family protein</fullName>
    </recommendedName>
</protein>